<dbReference type="Gene3D" id="2.60.120.200">
    <property type="match status" value="1"/>
</dbReference>
<dbReference type="EMBL" id="JBHTCK010000003">
    <property type="protein sequence ID" value="MFC7351855.1"/>
    <property type="molecule type" value="Genomic_DNA"/>
</dbReference>
<protein>
    <submittedName>
        <fullName evidence="1">Uncharacterized protein</fullName>
    </submittedName>
</protein>
<evidence type="ECO:0000313" key="1">
    <source>
        <dbReference type="EMBL" id="MFC7351855.1"/>
    </source>
</evidence>
<organism evidence="1 2">
    <name type="scientific">Streptomyces caviscabies</name>
    <dbReference type="NCBI Taxonomy" id="90079"/>
    <lineage>
        <taxon>Bacteria</taxon>
        <taxon>Bacillati</taxon>
        <taxon>Actinomycetota</taxon>
        <taxon>Actinomycetes</taxon>
        <taxon>Kitasatosporales</taxon>
        <taxon>Streptomycetaceae</taxon>
        <taxon>Streptomyces</taxon>
    </lineage>
</organism>
<dbReference type="Proteomes" id="UP001596509">
    <property type="component" value="Unassembled WGS sequence"/>
</dbReference>
<evidence type="ECO:0000313" key="2">
    <source>
        <dbReference type="Proteomes" id="UP001596509"/>
    </source>
</evidence>
<dbReference type="RefSeq" id="WP_249626591.1">
    <property type="nucleotide sequence ID" value="NZ_JBHTCK010000003.1"/>
</dbReference>
<name>A0ABW2ME39_9ACTN</name>
<gene>
    <name evidence="1" type="ORF">ACFQW9_14520</name>
</gene>
<comment type="caution">
    <text evidence="1">The sequence shown here is derived from an EMBL/GenBank/DDBJ whole genome shotgun (WGS) entry which is preliminary data.</text>
</comment>
<accession>A0ABW2ME39</accession>
<sequence length="55" mass="6065">MQVEDDAPHVLGTFDSRCLSTEVAARFSGRVVGVEATSGNVTLRTFRYTTKEDSR</sequence>
<proteinExistence type="predicted"/>
<keyword evidence="2" id="KW-1185">Reference proteome</keyword>
<reference evidence="2" key="1">
    <citation type="journal article" date="2019" name="Int. J. Syst. Evol. Microbiol.">
        <title>The Global Catalogue of Microorganisms (GCM) 10K type strain sequencing project: providing services to taxonomists for standard genome sequencing and annotation.</title>
        <authorList>
            <consortium name="The Broad Institute Genomics Platform"/>
            <consortium name="The Broad Institute Genome Sequencing Center for Infectious Disease"/>
            <person name="Wu L."/>
            <person name="Ma J."/>
        </authorList>
    </citation>
    <scope>NUCLEOTIDE SEQUENCE [LARGE SCALE GENOMIC DNA]</scope>
    <source>
        <strain evidence="2">ICMP 19430</strain>
    </source>
</reference>